<dbReference type="PANTHER" id="PTHR34856:SF2">
    <property type="entry name" value="PROTEIN NRFD"/>
    <property type="match status" value="1"/>
</dbReference>
<sequence length="335" mass="36814">MMTTILNIAHQSPFGLLFINYSLLLGASGGLAVIWSFLNWGSQSKTNLLPVALAFALAFGGILNVLAEVQQPGRLIYGFIYGWEHWYGSIIKYGVLILPLFCLLLILQLTPLKLSVFVDKLTKILLIGTGIFLGMYSGIFMTNEHGIALWNTPLSAVLMLLSGLYTGFIAYSLVSKHTNEQPAVISSYCGLGVMLITMFILLLFTWWGHVFAGETISTSFGLLDSNYLATQIITVGALVLACVMIAVIRSKNKIHYIIIIILSAISAWGVRFLLLVGGQGTSRSSAGVFTYHPEPKEYLYSFGSIFFMAGILALVILFYENFQHKYPAHTGGEIK</sequence>
<feature type="transmembrane region" description="Helical" evidence="1">
    <location>
        <begin position="227"/>
        <end position="247"/>
    </location>
</feature>
<protein>
    <recommendedName>
        <fullName evidence="4">Tetrathionate reductase subunit C</fullName>
    </recommendedName>
</protein>
<gene>
    <name evidence="2" type="ORF">F384_23705</name>
</gene>
<evidence type="ECO:0008006" key="4">
    <source>
        <dbReference type="Google" id="ProtNLM"/>
    </source>
</evidence>
<dbReference type="RefSeq" id="WP_046494316.1">
    <property type="nucleotide sequence ID" value="NZ_CP011132.1"/>
</dbReference>
<feature type="transmembrane region" description="Helical" evidence="1">
    <location>
        <begin position="86"/>
        <end position="109"/>
    </location>
</feature>
<feature type="transmembrane region" description="Helical" evidence="1">
    <location>
        <begin position="47"/>
        <end position="66"/>
    </location>
</feature>
<organism evidence="2 3">
    <name type="scientific">Citrobacter amalonaticus Y19</name>
    <dbReference type="NCBI Taxonomy" id="1261127"/>
    <lineage>
        <taxon>Bacteria</taxon>
        <taxon>Pseudomonadati</taxon>
        <taxon>Pseudomonadota</taxon>
        <taxon>Gammaproteobacteria</taxon>
        <taxon>Enterobacterales</taxon>
        <taxon>Enterobacteriaceae</taxon>
        <taxon>Citrobacter</taxon>
    </lineage>
</organism>
<dbReference type="Gene3D" id="1.20.1630.10">
    <property type="entry name" value="Formate dehydrogenase/DMSO reductase domain"/>
    <property type="match status" value="1"/>
</dbReference>
<accession>A0A0F6TZ38</accession>
<dbReference type="Proteomes" id="UP000034085">
    <property type="component" value="Chromosome"/>
</dbReference>
<evidence type="ECO:0000313" key="3">
    <source>
        <dbReference type="Proteomes" id="UP000034085"/>
    </source>
</evidence>
<dbReference type="OrthoDB" id="9770779at2"/>
<feature type="transmembrane region" description="Helical" evidence="1">
    <location>
        <begin position="254"/>
        <end position="278"/>
    </location>
</feature>
<keyword evidence="1" id="KW-0472">Membrane</keyword>
<feature type="transmembrane region" description="Helical" evidence="1">
    <location>
        <begin position="121"/>
        <end position="142"/>
    </location>
</feature>
<feature type="transmembrane region" description="Helical" evidence="1">
    <location>
        <begin position="12"/>
        <end position="35"/>
    </location>
</feature>
<dbReference type="PANTHER" id="PTHR34856">
    <property type="entry name" value="PROTEIN NRFD"/>
    <property type="match status" value="1"/>
</dbReference>
<feature type="transmembrane region" description="Helical" evidence="1">
    <location>
        <begin position="185"/>
        <end position="207"/>
    </location>
</feature>
<dbReference type="InterPro" id="IPR052049">
    <property type="entry name" value="Electron_transfer_protein"/>
</dbReference>
<keyword evidence="1" id="KW-0812">Transmembrane</keyword>
<feature type="transmembrane region" description="Helical" evidence="1">
    <location>
        <begin position="154"/>
        <end position="173"/>
    </location>
</feature>
<dbReference type="KEGG" id="cama:F384_23705"/>
<reference evidence="2 3" key="1">
    <citation type="journal article" date="2013" name="Appl. Microbiol. Biotechnol.">
        <title>Glycerol assimilation and production of 1,3-propanediol by Citrobacter amalonaticus Y19.</title>
        <authorList>
            <person name="Ainala S.K."/>
            <person name="Ashok S."/>
            <person name="Ko Y."/>
            <person name="Park S."/>
        </authorList>
    </citation>
    <scope>NUCLEOTIDE SEQUENCE [LARGE SCALE GENOMIC DNA]</scope>
    <source>
        <strain evidence="2 3">Y19</strain>
    </source>
</reference>
<name>A0A0F6TZ38_CITAM</name>
<evidence type="ECO:0000256" key="1">
    <source>
        <dbReference type="SAM" id="Phobius"/>
    </source>
</evidence>
<feature type="transmembrane region" description="Helical" evidence="1">
    <location>
        <begin position="298"/>
        <end position="319"/>
    </location>
</feature>
<dbReference type="GO" id="GO:0005886">
    <property type="term" value="C:plasma membrane"/>
    <property type="evidence" value="ECO:0007669"/>
    <property type="project" value="TreeGrafter"/>
</dbReference>
<proteinExistence type="predicted"/>
<dbReference type="PATRIC" id="fig|1261127.3.peg.4915"/>
<dbReference type="EMBL" id="CP011132">
    <property type="protein sequence ID" value="AKE61362.1"/>
    <property type="molecule type" value="Genomic_DNA"/>
</dbReference>
<dbReference type="AlphaFoldDB" id="A0A0F6TZ38"/>
<dbReference type="HOGENOM" id="CLU_828195_0_0_6"/>
<keyword evidence="1" id="KW-1133">Transmembrane helix</keyword>
<evidence type="ECO:0000313" key="2">
    <source>
        <dbReference type="EMBL" id="AKE61362.1"/>
    </source>
</evidence>